<accession>A0A428GJW3</accession>
<feature type="transmembrane region" description="Helical" evidence="4">
    <location>
        <begin position="45"/>
        <end position="65"/>
    </location>
</feature>
<evidence type="ECO:0000256" key="3">
    <source>
        <dbReference type="PROSITE-ProRule" id="PRU00289"/>
    </source>
</evidence>
<evidence type="ECO:0000313" key="6">
    <source>
        <dbReference type="EMBL" id="RSJ77752.1"/>
    </source>
</evidence>
<comment type="caution">
    <text evidence="6">The sequence shown here is derived from an EMBL/GenBank/DDBJ whole genome shotgun (WGS) entry which is preliminary data.</text>
</comment>
<dbReference type="EMBL" id="RJPM01000001">
    <property type="protein sequence ID" value="RSJ77752.1"/>
    <property type="molecule type" value="Genomic_DNA"/>
</dbReference>
<gene>
    <name evidence="6" type="primary">ftsK_1</name>
    <name evidence="6" type="ORF">D8798_01080</name>
</gene>
<dbReference type="GO" id="GO:0003677">
    <property type="term" value="F:DNA binding"/>
    <property type="evidence" value="ECO:0007669"/>
    <property type="project" value="InterPro"/>
</dbReference>
<keyword evidence="4" id="KW-1133">Transmembrane helix</keyword>
<proteinExistence type="predicted"/>
<feature type="transmembrane region" description="Helical" evidence="4">
    <location>
        <begin position="12"/>
        <end position="33"/>
    </location>
</feature>
<keyword evidence="4" id="KW-0472">Membrane</keyword>
<sequence>MRRVSASWNYPFWASFSFMICSSIILFLIYKYINPILITFFGNTYNLYFYSIVVILSLLHIFGLYRHKVYINRKKLKEFILKNHLYETEKTFNGKEVITDSLELDWIDKKDCIVIRAYKNGDSIDSLVTEIGEGLQAFFKLKLIRTKDEAFQTDYVFELSSDNRLIFSNSQRQEYINDTVVQLTEKIRYDISKVSHGLTVGSTGSGKTMFINSKILAYAKMKADIFICDPKNADLSLIQYVEGFPNSHIGISHAQICKILRLVNEQMEQRYEQYFSDKTAFGKKFVDFDLPPIVIFFDEVTAFMKTADKKVLTEAKEYLYALIMKGRQAGCFIELSMQRADAEILDGAIRDQLGCRVALGKMSKDGYRMIFDTADFNYYDSVSVGSGYISITGQTTEPIYFETPFFDDDFDFIAELEDYYTGNIFESEE</sequence>
<dbReference type="GO" id="GO:0005524">
    <property type="term" value="F:ATP binding"/>
    <property type="evidence" value="ECO:0007669"/>
    <property type="project" value="UniProtKB-UniRule"/>
</dbReference>
<keyword evidence="2 3" id="KW-0067">ATP-binding</keyword>
<dbReference type="Gene3D" id="3.40.50.300">
    <property type="entry name" value="P-loop containing nucleotide triphosphate hydrolases"/>
    <property type="match status" value="1"/>
</dbReference>
<dbReference type="InterPro" id="IPR002543">
    <property type="entry name" value="FtsK_dom"/>
</dbReference>
<evidence type="ECO:0000256" key="1">
    <source>
        <dbReference type="ARBA" id="ARBA00022741"/>
    </source>
</evidence>
<keyword evidence="4" id="KW-0812">Transmembrane</keyword>
<dbReference type="AlphaFoldDB" id="A0A428GJW3"/>
<name>A0A428GJW3_STRCR</name>
<evidence type="ECO:0000313" key="7">
    <source>
        <dbReference type="Proteomes" id="UP000272213"/>
    </source>
</evidence>
<evidence type="ECO:0000259" key="5">
    <source>
        <dbReference type="PROSITE" id="PS50901"/>
    </source>
</evidence>
<dbReference type="InterPro" id="IPR027417">
    <property type="entry name" value="P-loop_NTPase"/>
</dbReference>
<dbReference type="PANTHER" id="PTHR22683">
    <property type="entry name" value="SPORULATION PROTEIN RELATED"/>
    <property type="match status" value="1"/>
</dbReference>
<dbReference type="PANTHER" id="PTHR22683:SF47">
    <property type="entry name" value="FTSK DOMAIN-CONTAINING PROTEIN YDCQ"/>
    <property type="match status" value="1"/>
</dbReference>
<protein>
    <submittedName>
        <fullName evidence="6">DNA translocase FtsK</fullName>
    </submittedName>
</protein>
<feature type="binding site" evidence="3">
    <location>
        <begin position="201"/>
        <end position="208"/>
    </location>
    <ligand>
        <name>ATP</name>
        <dbReference type="ChEBI" id="CHEBI:30616"/>
    </ligand>
</feature>
<dbReference type="Pfam" id="PF01580">
    <property type="entry name" value="FtsK_SpoIIIE"/>
    <property type="match status" value="1"/>
</dbReference>
<dbReference type="InterPro" id="IPR050206">
    <property type="entry name" value="FtsK/SpoIIIE/SftA"/>
</dbReference>
<dbReference type="PROSITE" id="PS50901">
    <property type="entry name" value="FTSK"/>
    <property type="match status" value="1"/>
</dbReference>
<dbReference type="Proteomes" id="UP000272213">
    <property type="component" value="Unassembled WGS sequence"/>
</dbReference>
<feature type="domain" description="FtsK" evidence="5">
    <location>
        <begin position="184"/>
        <end position="368"/>
    </location>
</feature>
<reference evidence="6 7" key="1">
    <citation type="submission" date="2018-11" db="EMBL/GenBank/DDBJ databases">
        <title>Species Designations Belie Phenotypic and Genotypic Heterogeneity in Oral Streptococci.</title>
        <authorList>
            <person name="Velsko I."/>
        </authorList>
    </citation>
    <scope>NUCLEOTIDE SEQUENCE [LARGE SCALE GENOMIC DNA]</scope>
    <source>
        <strain evidence="6 7">BCA6</strain>
    </source>
</reference>
<keyword evidence="1 3" id="KW-0547">Nucleotide-binding</keyword>
<organism evidence="6 7">
    <name type="scientific">Streptococcus cristatus</name>
    <dbReference type="NCBI Taxonomy" id="45634"/>
    <lineage>
        <taxon>Bacteria</taxon>
        <taxon>Bacillati</taxon>
        <taxon>Bacillota</taxon>
        <taxon>Bacilli</taxon>
        <taxon>Lactobacillales</taxon>
        <taxon>Streptococcaceae</taxon>
        <taxon>Streptococcus</taxon>
    </lineage>
</organism>
<evidence type="ECO:0000256" key="4">
    <source>
        <dbReference type="SAM" id="Phobius"/>
    </source>
</evidence>
<dbReference type="SUPFAM" id="SSF52540">
    <property type="entry name" value="P-loop containing nucleoside triphosphate hydrolases"/>
    <property type="match status" value="1"/>
</dbReference>
<evidence type="ECO:0000256" key="2">
    <source>
        <dbReference type="ARBA" id="ARBA00022840"/>
    </source>
</evidence>